<organism evidence="5 6">
    <name type="scientific">Streptosporangium longisporum</name>
    <dbReference type="NCBI Taxonomy" id="46187"/>
    <lineage>
        <taxon>Bacteria</taxon>
        <taxon>Bacillati</taxon>
        <taxon>Actinomycetota</taxon>
        <taxon>Actinomycetes</taxon>
        <taxon>Streptosporangiales</taxon>
        <taxon>Streptosporangiaceae</taxon>
        <taxon>Streptosporangium</taxon>
    </lineage>
</organism>
<feature type="compositionally biased region" description="Basic residues" evidence="3">
    <location>
        <begin position="10"/>
        <end position="21"/>
    </location>
</feature>
<accession>A0ABP6KA05</accession>
<evidence type="ECO:0008006" key="7">
    <source>
        <dbReference type="Google" id="ProtNLM"/>
    </source>
</evidence>
<name>A0ABP6KA05_9ACTN</name>
<gene>
    <name evidence="5" type="ORF">GCM10017559_14300</name>
</gene>
<feature type="region of interest" description="Disordered" evidence="3">
    <location>
        <begin position="1"/>
        <end position="21"/>
    </location>
</feature>
<evidence type="ECO:0000256" key="3">
    <source>
        <dbReference type="SAM" id="MobiDB-lite"/>
    </source>
</evidence>
<evidence type="ECO:0000313" key="5">
    <source>
        <dbReference type="EMBL" id="GAA2995073.1"/>
    </source>
</evidence>
<evidence type="ECO:0000256" key="4">
    <source>
        <dbReference type="SAM" id="Phobius"/>
    </source>
</evidence>
<dbReference type="RefSeq" id="WP_344890062.1">
    <property type="nucleotide sequence ID" value="NZ_BAAAWD010000006.1"/>
</dbReference>
<keyword evidence="4" id="KW-0812">Transmembrane</keyword>
<dbReference type="Proteomes" id="UP001499930">
    <property type="component" value="Unassembled WGS sequence"/>
</dbReference>
<keyword evidence="2 4" id="KW-0472">Membrane</keyword>
<comment type="subcellular location">
    <subcellularLocation>
        <location evidence="1">Membrane</location>
    </subcellularLocation>
</comment>
<proteinExistence type="predicted"/>
<comment type="caution">
    <text evidence="5">The sequence shown here is derived from an EMBL/GenBank/DDBJ whole genome shotgun (WGS) entry which is preliminary data.</text>
</comment>
<dbReference type="EMBL" id="BAAAWD010000006">
    <property type="protein sequence ID" value="GAA2995073.1"/>
    <property type="molecule type" value="Genomic_DNA"/>
</dbReference>
<evidence type="ECO:0000256" key="1">
    <source>
        <dbReference type="ARBA" id="ARBA00004370"/>
    </source>
</evidence>
<dbReference type="PANTHER" id="PTHR37042:SF4">
    <property type="entry name" value="OUTER MEMBRANE PROTEIN RV1973"/>
    <property type="match status" value="1"/>
</dbReference>
<sequence length="180" mass="19297">MASHAARPPGSRRLRRARARRPRRLAGPVLATLIAVLIAVAFWVGTDLRDAQAAADDRQAAMRAAGTHAVHLLSVGHRAVDADIGRVLATSTGTARAEYAESAAELKRTTAAGRLLRTGALRATGLVSLRDGTARVMVVGDELTRRDGGKDAPQERFHRWNMEVTKVGTAWLVSKVEPVP</sequence>
<keyword evidence="4" id="KW-1133">Transmembrane helix</keyword>
<reference evidence="6" key="1">
    <citation type="journal article" date="2019" name="Int. J. Syst. Evol. Microbiol.">
        <title>The Global Catalogue of Microorganisms (GCM) 10K type strain sequencing project: providing services to taxonomists for standard genome sequencing and annotation.</title>
        <authorList>
            <consortium name="The Broad Institute Genomics Platform"/>
            <consortium name="The Broad Institute Genome Sequencing Center for Infectious Disease"/>
            <person name="Wu L."/>
            <person name="Ma J."/>
        </authorList>
    </citation>
    <scope>NUCLEOTIDE SEQUENCE [LARGE SCALE GENOMIC DNA]</scope>
    <source>
        <strain evidence="6">JCM 3106</strain>
    </source>
</reference>
<feature type="transmembrane region" description="Helical" evidence="4">
    <location>
        <begin position="25"/>
        <end position="44"/>
    </location>
</feature>
<dbReference type="PANTHER" id="PTHR37042">
    <property type="entry name" value="OUTER MEMBRANE PROTEIN RV1973"/>
    <property type="match status" value="1"/>
</dbReference>
<evidence type="ECO:0000256" key="2">
    <source>
        <dbReference type="ARBA" id="ARBA00023136"/>
    </source>
</evidence>
<protein>
    <recommendedName>
        <fullName evidence="7">Mce-associated membrane protein</fullName>
    </recommendedName>
</protein>
<evidence type="ECO:0000313" key="6">
    <source>
        <dbReference type="Proteomes" id="UP001499930"/>
    </source>
</evidence>
<keyword evidence="6" id="KW-1185">Reference proteome</keyword>